<feature type="transmembrane region" description="Helical" evidence="1">
    <location>
        <begin position="45"/>
        <end position="70"/>
    </location>
</feature>
<gene>
    <name evidence="2" type="ORF">HH215_01300</name>
</gene>
<organism evidence="2 3">
    <name type="scientific">Cohnella herbarum</name>
    <dbReference type="NCBI Taxonomy" id="2728023"/>
    <lineage>
        <taxon>Bacteria</taxon>
        <taxon>Bacillati</taxon>
        <taxon>Bacillota</taxon>
        <taxon>Bacilli</taxon>
        <taxon>Bacillales</taxon>
        <taxon>Paenibacillaceae</taxon>
        <taxon>Cohnella</taxon>
    </lineage>
</organism>
<evidence type="ECO:0000256" key="1">
    <source>
        <dbReference type="SAM" id="Phobius"/>
    </source>
</evidence>
<protein>
    <submittedName>
        <fullName evidence="2">Uncharacterized protein</fullName>
    </submittedName>
</protein>
<dbReference type="RefSeq" id="WP_169278255.1">
    <property type="nucleotide sequence ID" value="NZ_CP051680.1"/>
</dbReference>
<feature type="transmembrane region" description="Helical" evidence="1">
    <location>
        <begin position="82"/>
        <end position="101"/>
    </location>
</feature>
<feature type="transmembrane region" description="Helical" evidence="1">
    <location>
        <begin position="113"/>
        <end position="130"/>
    </location>
</feature>
<dbReference type="AlphaFoldDB" id="A0A7Z2ZJM2"/>
<accession>A0A7Z2ZJM2</accession>
<keyword evidence="1" id="KW-0812">Transmembrane</keyword>
<dbReference type="EMBL" id="CP051680">
    <property type="protein sequence ID" value="QJD81950.1"/>
    <property type="molecule type" value="Genomic_DNA"/>
</dbReference>
<name>A0A7Z2ZJM2_9BACL</name>
<feature type="transmembrane region" description="Helical" evidence="1">
    <location>
        <begin position="7"/>
        <end position="25"/>
    </location>
</feature>
<dbReference type="Proteomes" id="UP000502248">
    <property type="component" value="Chromosome"/>
</dbReference>
<proteinExistence type="predicted"/>
<dbReference type="KEGG" id="cheb:HH215_01300"/>
<sequence length="141" mass="16391">MYKFRYCLTMWVSFAILFNLSVLGLEILEGNKITTTEYYGLQNIGIIFIGMIFLTTSFLYPVTLLPLTWLIRKWVKSPTIRIAFYTLLGGLCGMFIFRFLYDDYFVRGYDLQISTSIVIFSFFGLVYALIDQFSPLKAADK</sequence>
<evidence type="ECO:0000313" key="2">
    <source>
        <dbReference type="EMBL" id="QJD81950.1"/>
    </source>
</evidence>
<keyword evidence="3" id="KW-1185">Reference proteome</keyword>
<keyword evidence="1" id="KW-1133">Transmembrane helix</keyword>
<keyword evidence="1" id="KW-0472">Membrane</keyword>
<reference evidence="2 3" key="1">
    <citation type="submission" date="2020-04" db="EMBL/GenBank/DDBJ databases">
        <title>Genome sequencing of novel species.</title>
        <authorList>
            <person name="Heo J."/>
            <person name="Kim S.-J."/>
            <person name="Kim J.-S."/>
            <person name="Hong S.-B."/>
            <person name="Kwon S.-W."/>
        </authorList>
    </citation>
    <scope>NUCLEOTIDE SEQUENCE [LARGE SCALE GENOMIC DNA]</scope>
    <source>
        <strain evidence="2 3">MFER-1</strain>
    </source>
</reference>
<evidence type="ECO:0000313" key="3">
    <source>
        <dbReference type="Proteomes" id="UP000502248"/>
    </source>
</evidence>